<evidence type="ECO:0000256" key="3">
    <source>
        <dbReference type="ARBA" id="ARBA00023163"/>
    </source>
</evidence>
<dbReference type="GO" id="GO:0030015">
    <property type="term" value="C:CCR4-NOT core complex"/>
    <property type="evidence" value="ECO:0007669"/>
    <property type="project" value="InterPro"/>
</dbReference>
<evidence type="ECO:0000256" key="1">
    <source>
        <dbReference type="ARBA" id="ARBA00007682"/>
    </source>
</evidence>
<dbReference type="EMBL" id="MCOG01000493">
    <property type="protein sequence ID" value="ORY02144.1"/>
    <property type="molecule type" value="Genomic_DNA"/>
</dbReference>
<keyword evidence="3" id="KW-0804">Transcription</keyword>
<evidence type="ECO:0000256" key="4">
    <source>
        <dbReference type="SAM" id="Phobius"/>
    </source>
</evidence>
<dbReference type="Pfam" id="PF04153">
    <property type="entry name" value="NOT2_3_5_C"/>
    <property type="match status" value="1"/>
</dbReference>
<dbReference type="InterPro" id="IPR007282">
    <property type="entry name" value="NOT2/3/5_C"/>
</dbReference>
<reference evidence="6 7" key="1">
    <citation type="submission" date="2016-08" db="EMBL/GenBank/DDBJ databases">
        <title>A Parts List for Fungal Cellulosomes Revealed by Comparative Genomics.</title>
        <authorList>
            <consortium name="DOE Joint Genome Institute"/>
            <person name="Haitjema C.H."/>
            <person name="Gilmore S.P."/>
            <person name="Henske J.K."/>
            <person name="Solomon K.V."/>
            <person name="De Groot R."/>
            <person name="Kuo A."/>
            <person name="Mondo S.J."/>
            <person name="Salamov A.A."/>
            <person name="Labutti K."/>
            <person name="Zhao Z."/>
            <person name="Chiniquy J."/>
            <person name="Barry K."/>
            <person name="Brewer H.M."/>
            <person name="Purvine S.O."/>
            <person name="Wright A.T."/>
            <person name="Boxma B."/>
            <person name="Van Alen T."/>
            <person name="Hackstein J.H."/>
            <person name="Baker S.E."/>
            <person name="Grigoriev I.V."/>
            <person name="O'Malley M.A."/>
        </authorList>
    </citation>
    <scope>NUCLEOTIDE SEQUENCE [LARGE SCALE GENOMIC DNA]</scope>
    <source>
        <strain evidence="6 7">G1</strain>
    </source>
</reference>
<organism evidence="6 7">
    <name type="scientific">Neocallimastix californiae</name>
    <dbReference type="NCBI Taxonomy" id="1754190"/>
    <lineage>
        <taxon>Eukaryota</taxon>
        <taxon>Fungi</taxon>
        <taxon>Fungi incertae sedis</taxon>
        <taxon>Chytridiomycota</taxon>
        <taxon>Chytridiomycota incertae sedis</taxon>
        <taxon>Neocallimastigomycetes</taxon>
        <taxon>Neocallimastigales</taxon>
        <taxon>Neocallimastigaceae</taxon>
        <taxon>Neocallimastix</taxon>
    </lineage>
</organism>
<keyword evidence="4" id="KW-0812">Transmembrane</keyword>
<accession>A0A1Y1YWD0</accession>
<feature type="domain" description="NOT2/NOT3/NOT5 C-terminal" evidence="5">
    <location>
        <begin position="36"/>
        <end position="158"/>
    </location>
</feature>
<dbReference type="Gene3D" id="2.30.30.1020">
    <property type="entry name" value="CCR4-NOT complex subunit 2/3/5, C-terminal domain"/>
    <property type="match status" value="1"/>
</dbReference>
<comment type="caution">
    <text evidence="6">The sequence shown here is derived from an EMBL/GenBank/DDBJ whole genome shotgun (WGS) entry which is preliminary data.</text>
</comment>
<dbReference type="GO" id="GO:0006355">
    <property type="term" value="P:regulation of DNA-templated transcription"/>
    <property type="evidence" value="ECO:0007669"/>
    <property type="project" value="InterPro"/>
</dbReference>
<evidence type="ECO:0000259" key="5">
    <source>
        <dbReference type="Pfam" id="PF04153"/>
    </source>
</evidence>
<dbReference type="OrthoDB" id="25391at2759"/>
<keyword evidence="2" id="KW-0805">Transcription regulation</keyword>
<keyword evidence="7" id="KW-1185">Reference proteome</keyword>
<protein>
    <recommendedName>
        <fullName evidence="5">NOT2/NOT3/NOT5 C-terminal domain-containing protein</fullName>
    </recommendedName>
</protein>
<sequence length="205" mass="24342">MLGLLDIFKSPNADILVKGNDLKFLGFDFNSDEKFYSTFGSPFSNSPMINTKTNFKLPECYKVQQKPFSALSKISRFSEEILFYMFYNMPQTYFQEAAAQELFNRKWRYHKKYSLWFSKEPGNDVVIKGDGYEKGVYIIYDPISLKQVKTECTLYYALLEDRSNSVLFNQYDISMFIIIINNIIIFIIKYLDNIYIYIYFFDKKI</sequence>
<keyword evidence="4" id="KW-0472">Membrane</keyword>
<name>A0A1Y1YWD0_9FUNG</name>
<dbReference type="AlphaFoldDB" id="A0A1Y1YWD0"/>
<evidence type="ECO:0000313" key="6">
    <source>
        <dbReference type="EMBL" id="ORY02144.1"/>
    </source>
</evidence>
<dbReference type="Proteomes" id="UP000193920">
    <property type="component" value="Unassembled WGS sequence"/>
</dbReference>
<proteinExistence type="inferred from homology"/>
<keyword evidence="4" id="KW-1133">Transmembrane helix</keyword>
<dbReference type="STRING" id="1754190.A0A1Y1YWD0"/>
<comment type="similarity">
    <text evidence="1">Belongs to the CNOT2/3/5 family.</text>
</comment>
<feature type="transmembrane region" description="Helical" evidence="4">
    <location>
        <begin position="173"/>
        <end position="200"/>
    </location>
</feature>
<evidence type="ECO:0000256" key="2">
    <source>
        <dbReference type="ARBA" id="ARBA00023015"/>
    </source>
</evidence>
<dbReference type="PANTHER" id="PTHR23326">
    <property type="entry name" value="CCR4 NOT-RELATED"/>
    <property type="match status" value="1"/>
</dbReference>
<dbReference type="InterPro" id="IPR040168">
    <property type="entry name" value="Not2/3/5"/>
</dbReference>
<evidence type="ECO:0000313" key="7">
    <source>
        <dbReference type="Proteomes" id="UP000193920"/>
    </source>
</evidence>
<gene>
    <name evidence="6" type="ORF">LY90DRAFT_442017</name>
</gene>
<dbReference type="InterPro" id="IPR038635">
    <property type="entry name" value="CCR4-NOT_su2/3/5_C_sf"/>
</dbReference>
<dbReference type="GO" id="GO:0000289">
    <property type="term" value="P:nuclear-transcribed mRNA poly(A) tail shortening"/>
    <property type="evidence" value="ECO:0007669"/>
    <property type="project" value="UniProtKB-ARBA"/>
</dbReference>